<feature type="non-terminal residue" evidence="2">
    <location>
        <position position="73"/>
    </location>
</feature>
<feature type="region of interest" description="Disordered" evidence="1">
    <location>
        <begin position="1"/>
        <end position="29"/>
    </location>
</feature>
<feature type="non-terminal residue" evidence="2">
    <location>
        <position position="1"/>
    </location>
</feature>
<evidence type="ECO:0008006" key="3">
    <source>
        <dbReference type="Google" id="ProtNLM"/>
    </source>
</evidence>
<organism evidence="2">
    <name type="scientific">Tanacetum cinerariifolium</name>
    <name type="common">Dalmatian daisy</name>
    <name type="synonym">Chrysanthemum cinerariifolium</name>
    <dbReference type="NCBI Taxonomy" id="118510"/>
    <lineage>
        <taxon>Eukaryota</taxon>
        <taxon>Viridiplantae</taxon>
        <taxon>Streptophyta</taxon>
        <taxon>Embryophyta</taxon>
        <taxon>Tracheophyta</taxon>
        <taxon>Spermatophyta</taxon>
        <taxon>Magnoliopsida</taxon>
        <taxon>eudicotyledons</taxon>
        <taxon>Gunneridae</taxon>
        <taxon>Pentapetalae</taxon>
        <taxon>asterids</taxon>
        <taxon>campanulids</taxon>
        <taxon>Asterales</taxon>
        <taxon>Asteraceae</taxon>
        <taxon>Asteroideae</taxon>
        <taxon>Anthemideae</taxon>
        <taxon>Anthemidinae</taxon>
        <taxon>Tanacetum</taxon>
    </lineage>
</organism>
<name>A0A699WII1_TANCI</name>
<comment type="caution">
    <text evidence="2">The sequence shown here is derived from an EMBL/GenBank/DDBJ whole genome shotgun (WGS) entry which is preliminary data.</text>
</comment>
<reference evidence="2" key="1">
    <citation type="journal article" date="2019" name="Sci. Rep.">
        <title>Draft genome of Tanacetum cinerariifolium, the natural source of mosquito coil.</title>
        <authorList>
            <person name="Yamashiro T."/>
            <person name="Shiraishi A."/>
            <person name="Satake H."/>
            <person name="Nakayama K."/>
        </authorList>
    </citation>
    <scope>NUCLEOTIDE SEQUENCE</scope>
</reference>
<proteinExistence type="predicted"/>
<protein>
    <recommendedName>
        <fullName evidence="3">CCHC-type domain-containing protein</fullName>
    </recommendedName>
</protein>
<evidence type="ECO:0000313" key="2">
    <source>
        <dbReference type="EMBL" id="GFD46110.1"/>
    </source>
</evidence>
<dbReference type="EMBL" id="BKCJ011665812">
    <property type="protein sequence ID" value="GFD46110.1"/>
    <property type="molecule type" value="Genomic_DNA"/>
</dbReference>
<sequence>CGQAGHLQKDCRKNTTTSTSGQADKKAGASGRVFAITKGQAANTSVHHATIDCHSYRVIFGDIHAPEYTYHGS</sequence>
<accession>A0A699WII1</accession>
<dbReference type="AlphaFoldDB" id="A0A699WII1"/>
<gene>
    <name evidence="2" type="ORF">Tci_918079</name>
</gene>
<evidence type="ECO:0000256" key="1">
    <source>
        <dbReference type="SAM" id="MobiDB-lite"/>
    </source>
</evidence>